<name>A0A4R8T0C4_9MYCO</name>
<sequence>MTAALTRDGIIDEVAVARASDGDRSVTLRPSEKVCAVHQLTEQKRSAHEIAWRLNVSERHVLRLRSVPRPEPCADDEIAETAWETDPDELGAEVLALVEHIHSEGCGRGRELLEETSRWAAQYPHRAAQYILALAAWFDPEDTTTILGDRALSVLEAGGPKPADAS</sequence>
<protein>
    <submittedName>
        <fullName evidence="1">Uncharacterized protein</fullName>
    </submittedName>
</protein>
<evidence type="ECO:0000313" key="1">
    <source>
        <dbReference type="EMBL" id="TEA09216.1"/>
    </source>
</evidence>
<gene>
    <name evidence="1" type="ORF">CCUG60884_00206</name>
</gene>
<dbReference type="Proteomes" id="UP000294604">
    <property type="component" value="Unassembled WGS sequence"/>
</dbReference>
<accession>A0A4R8T0C4</accession>
<dbReference type="AlphaFoldDB" id="A0A4R8T0C4"/>
<organism evidence="1 2">
    <name type="scientific">Mycobacteroides salmoniphilum</name>
    <dbReference type="NCBI Taxonomy" id="404941"/>
    <lineage>
        <taxon>Bacteria</taxon>
        <taxon>Bacillati</taxon>
        <taxon>Actinomycetota</taxon>
        <taxon>Actinomycetes</taxon>
        <taxon>Mycobacteriales</taxon>
        <taxon>Mycobacteriaceae</taxon>
        <taxon>Mycobacteroides</taxon>
    </lineage>
</organism>
<dbReference type="RefSeq" id="WP_134080897.1">
    <property type="nucleotide sequence ID" value="NZ_PECL01000002.1"/>
</dbReference>
<comment type="caution">
    <text evidence="1">The sequence shown here is derived from an EMBL/GenBank/DDBJ whole genome shotgun (WGS) entry which is preliminary data.</text>
</comment>
<reference evidence="1 2" key="1">
    <citation type="journal article" date="2019" name="Sci. Rep.">
        <title>Extended insight into the Mycobacterium chelonae-abscessus complex through whole genome sequencing of Mycobacterium salmoniphilum outbreak and Mycobacterium salmoniphilum-like strains.</title>
        <authorList>
            <person name="Behra P.R.K."/>
            <person name="Das S."/>
            <person name="Pettersson B.M.F."/>
            <person name="Shirreff L."/>
            <person name="DuCote T."/>
            <person name="Jacobsson K.G."/>
            <person name="Ennis D.G."/>
            <person name="Kirsebom L.A."/>
        </authorList>
    </citation>
    <scope>NUCLEOTIDE SEQUENCE [LARGE SCALE GENOMIC DNA]</scope>
    <source>
        <strain evidence="1 2">CCUG 60884</strain>
    </source>
</reference>
<evidence type="ECO:0000313" key="2">
    <source>
        <dbReference type="Proteomes" id="UP000294604"/>
    </source>
</evidence>
<proteinExistence type="predicted"/>
<dbReference type="EMBL" id="PECL01000002">
    <property type="protein sequence ID" value="TEA09216.1"/>
    <property type="molecule type" value="Genomic_DNA"/>
</dbReference>